<dbReference type="Pfam" id="PF01790">
    <property type="entry name" value="LGT"/>
    <property type="match status" value="1"/>
</dbReference>
<keyword evidence="9" id="KW-1185">Reference proteome</keyword>
<dbReference type="HAMAP" id="MF_01147">
    <property type="entry name" value="Lgt"/>
    <property type="match status" value="1"/>
</dbReference>
<feature type="transmembrane region" description="Helical" evidence="7">
    <location>
        <begin position="86"/>
        <end position="106"/>
    </location>
</feature>
<dbReference type="Proteomes" id="UP000002574">
    <property type="component" value="Chromosome"/>
</dbReference>
<comment type="function">
    <text evidence="7">Catalyzes the transfer of the diacylglyceryl group from phosphatidylglycerol to the sulfhydryl group of the N-terminal cysteine of a prolipoprotein, the first step in the formation of mature lipoproteins.</text>
</comment>
<dbReference type="KEGG" id="hth:HTH_1196"/>
<evidence type="ECO:0000313" key="8">
    <source>
        <dbReference type="EMBL" id="BAI69650.1"/>
    </source>
</evidence>
<feature type="transmembrane region" description="Helical" evidence="7">
    <location>
        <begin position="47"/>
        <end position="66"/>
    </location>
</feature>
<dbReference type="EMBL" id="AP011112">
    <property type="protein sequence ID" value="BAI69650.1"/>
    <property type="molecule type" value="Genomic_DNA"/>
</dbReference>
<organism evidence="8 9">
    <name type="scientific">Hydrogenobacter thermophilus (strain DSM 6534 / IAM 12695 / TK-6)</name>
    <dbReference type="NCBI Taxonomy" id="608538"/>
    <lineage>
        <taxon>Bacteria</taxon>
        <taxon>Pseudomonadati</taxon>
        <taxon>Aquificota</taxon>
        <taxon>Aquificia</taxon>
        <taxon>Aquificales</taxon>
        <taxon>Aquificaceae</taxon>
        <taxon>Hydrogenobacter</taxon>
    </lineage>
</organism>
<comment type="subcellular location">
    <subcellularLocation>
        <location evidence="7">Cell inner membrane</location>
        <topology evidence="7">Multi-pass membrane protein</topology>
    </subcellularLocation>
</comment>
<evidence type="ECO:0000256" key="7">
    <source>
        <dbReference type="HAMAP-Rule" id="MF_01147"/>
    </source>
</evidence>
<keyword evidence="5 7" id="KW-1133">Transmembrane helix</keyword>
<proteinExistence type="inferred from homology"/>
<feature type="transmembrane region" description="Helical" evidence="7">
    <location>
        <begin position="244"/>
        <end position="260"/>
    </location>
</feature>
<dbReference type="GO" id="GO:0005886">
    <property type="term" value="C:plasma membrane"/>
    <property type="evidence" value="ECO:0007669"/>
    <property type="project" value="UniProtKB-SubCell"/>
</dbReference>
<dbReference type="NCBIfam" id="TIGR00544">
    <property type="entry name" value="lgt"/>
    <property type="match status" value="1"/>
</dbReference>
<feature type="transmembrane region" description="Helical" evidence="7">
    <location>
        <begin position="207"/>
        <end position="224"/>
    </location>
</feature>
<dbReference type="RefSeq" id="WP_012963830.1">
    <property type="nucleotide sequence ID" value="NC_013799.1"/>
</dbReference>
<keyword evidence="6 7" id="KW-0472">Membrane</keyword>
<feature type="transmembrane region" description="Helical" evidence="7">
    <location>
        <begin position="13"/>
        <end position="35"/>
    </location>
</feature>
<reference evidence="8 9" key="1">
    <citation type="journal article" date="2010" name="J. Bacteriol.">
        <title>Complete genome sequence of the thermophilic, obligately chemolithoautotrophic hydrogen-oxidizing bacterium Hydrogenobacter thermophilus TK-6.</title>
        <authorList>
            <person name="Arai H."/>
            <person name="Kanbe H."/>
            <person name="Ishii M."/>
            <person name="Igarashi Y."/>
        </authorList>
    </citation>
    <scope>NUCLEOTIDE SEQUENCE [LARGE SCALE GENOMIC DNA]</scope>
    <source>
        <strain evidence="9">DSM 6534 / IAM 12695 / TK-6 [Tokyo]</strain>
    </source>
</reference>
<dbReference type="PANTHER" id="PTHR30589">
    <property type="entry name" value="PROLIPOPROTEIN DIACYLGLYCERYL TRANSFERASE"/>
    <property type="match status" value="1"/>
</dbReference>
<dbReference type="UniPathway" id="UPA00664"/>
<keyword evidence="7" id="KW-0997">Cell inner membrane</keyword>
<feature type="transmembrane region" description="Helical" evidence="7">
    <location>
        <begin position="182"/>
        <end position="200"/>
    </location>
</feature>
<dbReference type="KEGG" id="hte:Hydth_1188"/>
<keyword evidence="8" id="KW-0449">Lipoprotein</keyword>
<protein>
    <recommendedName>
        <fullName evidence="7">Phosphatidylglycerol--prolipoprotein diacylglyceryl transferase</fullName>
        <ecNumber evidence="7">2.5.1.145</ecNumber>
    </recommendedName>
</protein>
<name>D3DIJ8_HYDTT</name>
<dbReference type="eggNOG" id="COG0682">
    <property type="taxonomic scope" value="Bacteria"/>
</dbReference>
<dbReference type="PATRIC" id="fig|608538.5.peg.1214"/>
<dbReference type="GO" id="GO:0008961">
    <property type="term" value="F:phosphatidylglycerol-prolipoprotein diacylglyceryl transferase activity"/>
    <property type="evidence" value="ECO:0007669"/>
    <property type="project" value="UniProtKB-UniRule"/>
</dbReference>
<evidence type="ECO:0000256" key="3">
    <source>
        <dbReference type="ARBA" id="ARBA00022679"/>
    </source>
</evidence>
<dbReference type="EC" id="2.5.1.145" evidence="7"/>
<evidence type="ECO:0000256" key="2">
    <source>
        <dbReference type="ARBA" id="ARBA00022475"/>
    </source>
</evidence>
<comment type="catalytic activity">
    <reaction evidence="7">
        <text>L-cysteinyl-[prolipoprotein] + a 1,2-diacyl-sn-glycero-3-phospho-(1'-sn-glycerol) = an S-1,2-diacyl-sn-glyceryl-L-cysteinyl-[prolipoprotein] + sn-glycerol 1-phosphate + H(+)</text>
        <dbReference type="Rhea" id="RHEA:56712"/>
        <dbReference type="Rhea" id="RHEA-COMP:14679"/>
        <dbReference type="Rhea" id="RHEA-COMP:14680"/>
        <dbReference type="ChEBI" id="CHEBI:15378"/>
        <dbReference type="ChEBI" id="CHEBI:29950"/>
        <dbReference type="ChEBI" id="CHEBI:57685"/>
        <dbReference type="ChEBI" id="CHEBI:64716"/>
        <dbReference type="ChEBI" id="CHEBI:140658"/>
        <dbReference type="EC" id="2.5.1.145"/>
    </reaction>
</comment>
<dbReference type="InterPro" id="IPR001640">
    <property type="entry name" value="Lgt"/>
</dbReference>
<comment type="pathway">
    <text evidence="7">Protein modification; lipoprotein biosynthesis (diacylglyceryl transfer).</text>
</comment>
<dbReference type="AlphaFoldDB" id="D3DIJ8"/>
<dbReference type="GO" id="GO:0042158">
    <property type="term" value="P:lipoprotein biosynthetic process"/>
    <property type="evidence" value="ECO:0007669"/>
    <property type="project" value="UniProtKB-UniRule"/>
</dbReference>
<comment type="similarity">
    <text evidence="1 7">Belongs to the Lgt family.</text>
</comment>
<keyword evidence="2 7" id="KW-1003">Cell membrane</keyword>
<evidence type="ECO:0000256" key="1">
    <source>
        <dbReference type="ARBA" id="ARBA00007150"/>
    </source>
</evidence>
<keyword evidence="4 7" id="KW-0812">Transmembrane</keyword>
<evidence type="ECO:0000256" key="5">
    <source>
        <dbReference type="ARBA" id="ARBA00022989"/>
    </source>
</evidence>
<evidence type="ECO:0000256" key="4">
    <source>
        <dbReference type="ARBA" id="ARBA00022692"/>
    </source>
</evidence>
<dbReference type="STRING" id="608538.HTH_1196"/>
<dbReference type="OrthoDB" id="871140at2"/>
<evidence type="ECO:0000313" key="9">
    <source>
        <dbReference type="Proteomes" id="UP000002574"/>
    </source>
</evidence>
<keyword evidence="3 7" id="KW-0808">Transferase</keyword>
<sequence>MFPVLIEVFGIKIYTYGVLVATGALLAYFLSLRLAKREGLNTSQIENTLLFALLLGVIGGRLAYVIEHPEQMRNFIDVFAIWNGGMDFFGGLVGGVLGAILAIMWYKLPVWKVADMAVLSLTIAHAVGRLGCTSAGCCYGQPFPTQGVSTPGIHFSHKFPFFYVVFPEGAVAPPYTPLYPTQLMEFIGLIFIFSLLLLAHRKKPFDGFVFSLYMLLYGVLRFFLEFYRGVTPPIPGLGLTWNQVVSLLMIVLSPVLMFLLRGNRKAQTV</sequence>
<feature type="binding site" evidence="7">
    <location>
        <position position="129"/>
    </location>
    <ligand>
        <name>a 1,2-diacyl-sn-glycero-3-phospho-(1'-sn-glycerol)</name>
        <dbReference type="ChEBI" id="CHEBI:64716"/>
    </ligand>
</feature>
<accession>D3DIJ8</accession>
<gene>
    <name evidence="7 8" type="primary">lgt</name>
    <name evidence="8" type="ordered locus">HTH_1196</name>
</gene>
<dbReference type="PANTHER" id="PTHR30589:SF0">
    <property type="entry name" value="PHOSPHATIDYLGLYCEROL--PROLIPOPROTEIN DIACYLGLYCERYL TRANSFERASE"/>
    <property type="match status" value="1"/>
</dbReference>
<evidence type="ECO:0000256" key="6">
    <source>
        <dbReference type="ARBA" id="ARBA00023136"/>
    </source>
</evidence>